<name>A0A9Q8QQ44_9HYPO</name>
<evidence type="ECO:0000313" key="5">
    <source>
        <dbReference type="EMBL" id="UNI23715.1"/>
    </source>
</evidence>
<evidence type="ECO:0000259" key="4">
    <source>
        <dbReference type="Pfam" id="PF07992"/>
    </source>
</evidence>
<dbReference type="OrthoDB" id="10260355at2759"/>
<keyword evidence="2" id="KW-0285">Flavoprotein</keyword>
<dbReference type="GO" id="GO:0016491">
    <property type="term" value="F:oxidoreductase activity"/>
    <property type="evidence" value="ECO:0007669"/>
    <property type="project" value="UniProtKB-KW"/>
</dbReference>
<sequence>MSVRRGVSIKSTLFGLAATMPSLAPPTLTMRFYLSAVSHLFLATQARACLASTASKVYTQSFHSNATINMPALDVLIIGGGPGGLAVATGLARQLYTAVVFDSGVYRNARTKHMHNVPTWDHRDPADFRAKARADILARYDTIQFEETKVESVRRTDNGRFEATDAKGTTWTGKKIVLASGVRDIYPDIPGYDDVWGRGVYHCLFCDGFEDRDSASAGVLAIGDIAKLPPALHLARMAKRLAKKVIIYTDGSKELSSQLVTALGNDTIISIDERRVTKLQKVNDDSSETIVHLDDGTSISHGFVVHKPKGQVSGPFVEQLGLEINEMGVIKTNQPFYETTVPGVFAVGDCAAPMPAVVNALAMGAFAAGGLVAQLGAE</sequence>
<dbReference type="Gene3D" id="3.50.50.60">
    <property type="entry name" value="FAD/NAD(P)-binding domain"/>
    <property type="match status" value="2"/>
</dbReference>
<dbReference type="InterPro" id="IPR050097">
    <property type="entry name" value="Ferredoxin-NADP_redctase_2"/>
</dbReference>
<gene>
    <name evidence="5" type="ORF">JDV02_009517</name>
</gene>
<comment type="similarity">
    <text evidence="1">Belongs to the class-II pyridine nucleotide-disulfide oxidoreductase family.</text>
</comment>
<evidence type="ECO:0000256" key="1">
    <source>
        <dbReference type="ARBA" id="ARBA00009333"/>
    </source>
</evidence>
<evidence type="ECO:0000256" key="2">
    <source>
        <dbReference type="ARBA" id="ARBA00022630"/>
    </source>
</evidence>
<dbReference type="GeneID" id="72071462"/>
<keyword evidence="6" id="KW-1185">Reference proteome</keyword>
<dbReference type="KEGG" id="ptkz:JDV02_009517"/>
<dbReference type="Pfam" id="PF07992">
    <property type="entry name" value="Pyr_redox_2"/>
    <property type="match status" value="1"/>
</dbReference>
<dbReference type="EMBL" id="CP086363">
    <property type="protein sequence ID" value="UNI23715.1"/>
    <property type="molecule type" value="Genomic_DNA"/>
</dbReference>
<dbReference type="RefSeq" id="XP_047847196.1">
    <property type="nucleotide sequence ID" value="XM_047991186.1"/>
</dbReference>
<dbReference type="AlphaFoldDB" id="A0A9Q8QQ44"/>
<evidence type="ECO:0000256" key="3">
    <source>
        <dbReference type="ARBA" id="ARBA00023002"/>
    </source>
</evidence>
<dbReference type="InterPro" id="IPR036188">
    <property type="entry name" value="FAD/NAD-bd_sf"/>
</dbReference>
<organism evidence="5 6">
    <name type="scientific">Purpureocillium takamizusanense</name>
    <dbReference type="NCBI Taxonomy" id="2060973"/>
    <lineage>
        <taxon>Eukaryota</taxon>
        <taxon>Fungi</taxon>
        <taxon>Dikarya</taxon>
        <taxon>Ascomycota</taxon>
        <taxon>Pezizomycotina</taxon>
        <taxon>Sordariomycetes</taxon>
        <taxon>Hypocreomycetidae</taxon>
        <taxon>Hypocreales</taxon>
        <taxon>Ophiocordycipitaceae</taxon>
        <taxon>Purpureocillium</taxon>
    </lineage>
</organism>
<reference evidence="5" key="1">
    <citation type="submission" date="2021-11" db="EMBL/GenBank/DDBJ databases">
        <title>Purpureocillium_takamizusanense_genome.</title>
        <authorList>
            <person name="Nguyen N.-H."/>
        </authorList>
    </citation>
    <scope>NUCLEOTIDE SEQUENCE</scope>
    <source>
        <strain evidence="5">PT3</strain>
    </source>
</reference>
<keyword evidence="3" id="KW-0560">Oxidoreductase</keyword>
<dbReference type="SUPFAM" id="SSF51905">
    <property type="entry name" value="FAD/NAD(P)-binding domain"/>
    <property type="match status" value="1"/>
</dbReference>
<evidence type="ECO:0000313" key="6">
    <source>
        <dbReference type="Proteomes" id="UP000829364"/>
    </source>
</evidence>
<feature type="domain" description="FAD/NAD(P)-binding" evidence="4">
    <location>
        <begin position="74"/>
        <end position="364"/>
    </location>
</feature>
<dbReference type="PRINTS" id="PR00368">
    <property type="entry name" value="FADPNR"/>
</dbReference>
<dbReference type="PRINTS" id="PR00469">
    <property type="entry name" value="PNDRDTASEII"/>
</dbReference>
<accession>A0A9Q8QQ44</accession>
<dbReference type="Proteomes" id="UP000829364">
    <property type="component" value="Chromosome 10"/>
</dbReference>
<dbReference type="GO" id="GO:0097237">
    <property type="term" value="P:cellular response to toxic substance"/>
    <property type="evidence" value="ECO:0007669"/>
    <property type="project" value="UniProtKB-ARBA"/>
</dbReference>
<proteinExistence type="inferred from homology"/>
<dbReference type="PANTHER" id="PTHR48105">
    <property type="entry name" value="THIOREDOXIN REDUCTASE 1-RELATED-RELATED"/>
    <property type="match status" value="1"/>
</dbReference>
<dbReference type="InterPro" id="IPR023753">
    <property type="entry name" value="FAD/NAD-binding_dom"/>
</dbReference>
<protein>
    <recommendedName>
        <fullName evidence="4">FAD/NAD(P)-binding domain-containing protein</fullName>
    </recommendedName>
</protein>